<dbReference type="OrthoDB" id="9794907at2"/>
<organism evidence="1 2">
    <name type="scientific">Phorcysia thermohydrogeniphila</name>
    <dbReference type="NCBI Taxonomy" id="936138"/>
    <lineage>
        <taxon>Bacteria</taxon>
        <taxon>Pseudomonadati</taxon>
        <taxon>Aquificota</taxon>
        <taxon>Aquificia</taxon>
        <taxon>Desulfurobacteriales</taxon>
        <taxon>Desulfurobacteriaceae</taxon>
        <taxon>Phorcysia</taxon>
    </lineage>
</organism>
<evidence type="ECO:0008006" key="3">
    <source>
        <dbReference type="Google" id="ProtNLM"/>
    </source>
</evidence>
<name>A0A4R1GFE1_9BACT</name>
<dbReference type="InterPro" id="IPR005268">
    <property type="entry name" value="CHP00725"/>
</dbReference>
<reference evidence="1 2" key="1">
    <citation type="submission" date="2019-03" db="EMBL/GenBank/DDBJ databases">
        <title>Genomic Encyclopedia of Archaeal and Bacterial Type Strains, Phase II (KMG-II): from individual species to whole genera.</title>
        <authorList>
            <person name="Goeker M."/>
        </authorList>
    </citation>
    <scope>NUCLEOTIDE SEQUENCE [LARGE SCALE GENOMIC DNA]</scope>
    <source>
        <strain evidence="1 2">DSM 24425</strain>
    </source>
</reference>
<sequence length="148" mass="15635">METVSVIGDGNVLSSSELYQTAVEVGRIIAEKGYVLVCGGLYGVMEGAAKGAKEAGGITVGILPEYSSVANPYIDIEIPTGMGQARNVLVVSSSEVVVALGGNYGTLSEIAHALKLGKRVLGYKTWKIEGIDYYEDREGFISTLLRSL</sequence>
<dbReference type="Proteomes" id="UP000295777">
    <property type="component" value="Unassembled WGS sequence"/>
</dbReference>
<dbReference type="InterPro" id="IPR052341">
    <property type="entry name" value="LOG_family_nucleotidases"/>
</dbReference>
<dbReference type="SUPFAM" id="SSF102405">
    <property type="entry name" value="MCP/YpsA-like"/>
    <property type="match status" value="1"/>
</dbReference>
<proteinExistence type="predicted"/>
<keyword evidence="2" id="KW-1185">Reference proteome</keyword>
<accession>A0A4R1GFE1</accession>
<evidence type="ECO:0000313" key="1">
    <source>
        <dbReference type="EMBL" id="TCK04529.1"/>
    </source>
</evidence>
<dbReference type="RefSeq" id="WP_132526335.1">
    <property type="nucleotide sequence ID" value="NZ_SMFV01000003.1"/>
</dbReference>
<dbReference type="EMBL" id="SMFV01000003">
    <property type="protein sequence ID" value="TCK04529.1"/>
    <property type="molecule type" value="Genomic_DNA"/>
</dbReference>
<gene>
    <name evidence="1" type="ORF">CLV27_0961</name>
</gene>
<dbReference type="GO" id="GO:0005829">
    <property type="term" value="C:cytosol"/>
    <property type="evidence" value="ECO:0007669"/>
    <property type="project" value="TreeGrafter"/>
</dbReference>
<dbReference type="Gene3D" id="3.40.50.450">
    <property type="match status" value="1"/>
</dbReference>
<dbReference type="PANTHER" id="PTHR43393:SF3">
    <property type="entry name" value="LYSINE DECARBOXYLASE-LIKE PROTEIN"/>
    <property type="match status" value="1"/>
</dbReference>
<protein>
    <recommendedName>
        <fullName evidence="3">TIGR00725 family protein</fullName>
    </recommendedName>
</protein>
<dbReference type="NCBIfam" id="TIGR00725">
    <property type="entry name" value="TIGR00725 family protein"/>
    <property type="match status" value="1"/>
</dbReference>
<comment type="caution">
    <text evidence="1">The sequence shown here is derived from an EMBL/GenBank/DDBJ whole genome shotgun (WGS) entry which is preliminary data.</text>
</comment>
<dbReference type="InterPro" id="IPR041164">
    <property type="entry name" value="LDcluster4"/>
</dbReference>
<evidence type="ECO:0000313" key="2">
    <source>
        <dbReference type="Proteomes" id="UP000295777"/>
    </source>
</evidence>
<dbReference type="PANTHER" id="PTHR43393">
    <property type="entry name" value="CYTOKININ RIBOSIDE 5'-MONOPHOSPHATE PHOSPHORIBOHYDROLASE"/>
    <property type="match status" value="1"/>
</dbReference>
<dbReference type="Pfam" id="PF18306">
    <property type="entry name" value="LDcluster4"/>
    <property type="match status" value="1"/>
</dbReference>
<dbReference type="AlphaFoldDB" id="A0A4R1GFE1"/>